<evidence type="ECO:0000313" key="3">
    <source>
        <dbReference type="Proteomes" id="UP000245998"/>
    </source>
</evidence>
<proteinExistence type="predicted"/>
<dbReference type="Proteomes" id="UP000245998">
    <property type="component" value="Unassembled WGS sequence"/>
</dbReference>
<dbReference type="RefSeq" id="WP_116555877.1">
    <property type="nucleotide sequence ID" value="NZ_QCZG01000044.1"/>
</dbReference>
<protein>
    <submittedName>
        <fullName evidence="2">Uncharacterized protein</fullName>
    </submittedName>
</protein>
<comment type="caution">
    <text evidence="2">The sequence shown here is derived from an EMBL/GenBank/DDBJ whole genome shotgun (WGS) entry which is preliminary data.</text>
</comment>
<keyword evidence="3" id="KW-1185">Reference proteome</keyword>
<reference evidence="2 3" key="1">
    <citation type="submission" date="2018-04" db="EMBL/GenBank/DDBJ databases">
        <title>Camelliibacillus theae gen. nov., sp. nov., isolated from Pu'er tea.</title>
        <authorList>
            <person name="Niu L."/>
        </authorList>
    </citation>
    <scope>NUCLEOTIDE SEQUENCE [LARGE SCALE GENOMIC DNA]</scope>
    <source>
        <strain evidence="2 3">T8</strain>
    </source>
</reference>
<feature type="transmembrane region" description="Helical" evidence="1">
    <location>
        <begin position="6"/>
        <end position="24"/>
    </location>
</feature>
<accession>A0A2U1JSJ9</accession>
<evidence type="ECO:0000256" key="1">
    <source>
        <dbReference type="SAM" id="Phobius"/>
    </source>
</evidence>
<organism evidence="2 3">
    <name type="scientific">Pueribacillus theae</name>
    <dbReference type="NCBI Taxonomy" id="2171751"/>
    <lineage>
        <taxon>Bacteria</taxon>
        <taxon>Bacillati</taxon>
        <taxon>Bacillota</taxon>
        <taxon>Bacilli</taxon>
        <taxon>Bacillales</taxon>
        <taxon>Bacillaceae</taxon>
        <taxon>Pueribacillus</taxon>
    </lineage>
</organism>
<name>A0A2U1JSJ9_9BACI</name>
<keyword evidence="1" id="KW-0812">Transmembrane</keyword>
<dbReference type="OrthoDB" id="2842789at2"/>
<sequence length="229" mass="26818">MGLNFFLIVIIIVLIAFFTIRSKVQVRFGKPLFIGYALLLLLSFALYEFVISKNITVINPVSEAEEEKEVNKFFEAINEGNIDKIESAYIVKQDEVDFQSNKLMIETEDDDYFDPSVVVERKPENDQKIDVIYYKTKPLIKEIDIMKEIKPIQMNWKGDTLTFMKPEEATFDFAMFKKEFPISQFTGEDWFELNSNGFIGYQVIYLRVPKDLQIEEKSDVFIDYVGEEE</sequence>
<feature type="transmembrane region" description="Helical" evidence="1">
    <location>
        <begin position="31"/>
        <end position="50"/>
    </location>
</feature>
<dbReference type="AlphaFoldDB" id="A0A2U1JSJ9"/>
<dbReference type="EMBL" id="QCZG01000044">
    <property type="protein sequence ID" value="PWA07914.1"/>
    <property type="molecule type" value="Genomic_DNA"/>
</dbReference>
<evidence type="ECO:0000313" key="2">
    <source>
        <dbReference type="EMBL" id="PWA07914.1"/>
    </source>
</evidence>
<keyword evidence="1" id="KW-0472">Membrane</keyword>
<keyword evidence="1" id="KW-1133">Transmembrane helix</keyword>
<gene>
    <name evidence="2" type="ORF">DCC39_15840</name>
</gene>